<feature type="transmembrane region" description="Helical" evidence="1">
    <location>
        <begin position="123"/>
        <end position="143"/>
    </location>
</feature>
<dbReference type="AlphaFoldDB" id="A0A3B0WN00"/>
<dbReference type="InterPro" id="IPR050469">
    <property type="entry name" value="Diguanylate_Cyclase"/>
</dbReference>
<dbReference type="NCBIfam" id="TIGR00254">
    <property type="entry name" value="GGDEF"/>
    <property type="match status" value="1"/>
</dbReference>
<feature type="transmembrane region" description="Helical" evidence="1">
    <location>
        <begin position="150"/>
        <end position="168"/>
    </location>
</feature>
<dbReference type="EMBL" id="UOFF01000371">
    <property type="protein sequence ID" value="VAW57325.1"/>
    <property type="molecule type" value="Genomic_DNA"/>
</dbReference>
<dbReference type="PANTHER" id="PTHR45138:SF9">
    <property type="entry name" value="DIGUANYLATE CYCLASE DGCM-RELATED"/>
    <property type="match status" value="1"/>
</dbReference>
<dbReference type="GO" id="GO:0005886">
    <property type="term" value="C:plasma membrane"/>
    <property type="evidence" value="ECO:0007669"/>
    <property type="project" value="TreeGrafter"/>
</dbReference>
<feature type="transmembrane region" description="Helical" evidence="1">
    <location>
        <begin position="174"/>
        <end position="192"/>
    </location>
</feature>
<organism evidence="3">
    <name type="scientific">hydrothermal vent metagenome</name>
    <dbReference type="NCBI Taxonomy" id="652676"/>
    <lineage>
        <taxon>unclassified sequences</taxon>
        <taxon>metagenomes</taxon>
        <taxon>ecological metagenomes</taxon>
    </lineage>
</organism>
<dbReference type="Pfam" id="PF00990">
    <property type="entry name" value="GGDEF"/>
    <property type="match status" value="1"/>
</dbReference>
<dbReference type="SUPFAM" id="SSF55073">
    <property type="entry name" value="Nucleotide cyclase"/>
    <property type="match status" value="1"/>
</dbReference>
<dbReference type="InterPro" id="IPR000160">
    <property type="entry name" value="GGDEF_dom"/>
</dbReference>
<feature type="transmembrane region" description="Helical" evidence="1">
    <location>
        <begin position="33"/>
        <end position="51"/>
    </location>
</feature>
<reference evidence="3" key="1">
    <citation type="submission" date="2018-06" db="EMBL/GenBank/DDBJ databases">
        <authorList>
            <person name="Zhirakovskaya E."/>
        </authorList>
    </citation>
    <scope>NUCLEOTIDE SEQUENCE</scope>
</reference>
<name>A0A3B0WN00_9ZZZZ</name>
<keyword evidence="1" id="KW-1133">Transmembrane helix</keyword>
<dbReference type="SMART" id="SM00267">
    <property type="entry name" value="GGDEF"/>
    <property type="match status" value="1"/>
</dbReference>
<dbReference type="PANTHER" id="PTHR45138">
    <property type="entry name" value="REGULATORY COMPONENTS OF SENSORY TRANSDUCTION SYSTEM"/>
    <property type="match status" value="1"/>
</dbReference>
<gene>
    <name evidence="3" type="ORF">MNBD_GAMMA07-1323</name>
</gene>
<sequence length="414" mass="46980">MEKIFEEGKYADIKDMDGWIFQEKVKLLYKNQLQSWVFSILASMSIAYLSLNTEVTIIGMSWWLVFVSITLVRLWNTLQFNHAINEGKTIDYKYWFNRFYAGTLTIAFAWGICGFIMKEALTLLEQGYIFIVITAMGAAAIPFLGVAPRVVFSFQAISILPFGTYMILQLDQFGFIHMYIFALFVTGLIAAVRRMDVNLTDSMMLQYENLQMISTMSNVNHKLQMANEKLESLTLEDTLTELHNRRYFEKQLEAKWKHDVWENKELTLMIIDIDYFKLYNDTYGHAEGDVCLKRVAKVLKSSLRRPTDIIARIGGEEFVVMLPGAGVNVALKIAQQMQDELSLTDLVHESSPLDKNVTVSVGIASVILDRNTTSLGLFKAADKALYQAKANGRNQTAVGGDRLSGLEPMELDGI</sequence>
<dbReference type="PROSITE" id="PS50887">
    <property type="entry name" value="GGDEF"/>
    <property type="match status" value="1"/>
</dbReference>
<dbReference type="Gene3D" id="3.30.70.270">
    <property type="match status" value="1"/>
</dbReference>
<keyword evidence="1" id="KW-0812">Transmembrane</keyword>
<evidence type="ECO:0000313" key="3">
    <source>
        <dbReference type="EMBL" id="VAW57325.1"/>
    </source>
</evidence>
<feature type="transmembrane region" description="Helical" evidence="1">
    <location>
        <begin position="99"/>
        <end position="117"/>
    </location>
</feature>
<accession>A0A3B0WN00</accession>
<protein>
    <submittedName>
        <fullName evidence="3">SENSORY BOX/GGDEF FAMILY PROTEIN</fullName>
    </submittedName>
</protein>
<dbReference type="InterPro" id="IPR029787">
    <property type="entry name" value="Nucleotide_cyclase"/>
</dbReference>
<proteinExistence type="predicted"/>
<feature type="transmembrane region" description="Helical" evidence="1">
    <location>
        <begin position="57"/>
        <end position="78"/>
    </location>
</feature>
<dbReference type="GO" id="GO:1902201">
    <property type="term" value="P:negative regulation of bacterial-type flagellum-dependent cell motility"/>
    <property type="evidence" value="ECO:0007669"/>
    <property type="project" value="TreeGrafter"/>
</dbReference>
<evidence type="ECO:0000259" key="2">
    <source>
        <dbReference type="PROSITE" id="PS50887"/>
    </source>
</evidence>
<dbReference type="FunFam" id="3.30.70.270:FF:000001">
    <property type="entry name" value="Diguanylate cyclase domain protein"/>
    <property type="match status" value="1"/>
</dbReference>
<evidence type="ECO:0000256" key="1">
    <source>
        <dbReference type="SAM" id="Phobius"/>
    </source>
</evidence>
<dbReference type="GO" id="GO:0052621">
    <property type="term" value="F:diguanylate cyclase activity"/>
    <property type="evidence" value="ECO:0007669"/>
    <property type="project" value="TreeGrafter"/>
</dbReference>
<feature type="domain" description="GGDEF" evidence="2">
    <location>
        <begin position="264"/>
        <end position="401"/>
    </location>
</feature>
<dbReference type="CDD" id="cd01949">
    <property type="entry name" value="GGDEF"/>
    <property type="match status" value="1"/>
</dbReference>
<keyword evidence="1" id="KW-0472">Membrane</keyword>
<dbReference type="InterPro" id="IPR043128">
    <property type="entry name" value="Rev_trsase/Diguanyl_cyclase"/>
</dbReference>
<dbReference type="GO" id="GO:0043709">
    <property type="term" value="P:cell adhesion involved in single-species biofilm formation"/>
    <property type="evidence" value="ECO:0007669"/>
    <property type="project" value="TreeGrafter"/>
</dbReference>